<name>A0A7Y3WVW0_9HYPH</name>
<dbReference type="AlphaFoldDB" id="A0A7Y3WVW0"/>
<comment type="caution">
    <text evidence="1">The sequence shown here is derived from an EMBL/GenBank/DDBJ whole genome shotgun (WGS) entry which is preliminary data.</text>
</comment>
<sequence length="89" mass="10052">MPLFSQSSKVYAPDELEAMRRCFSIASIMLEESGREYDEAHLAETIIKLYDGGLRNMEKWAELAARLAEKHANEFLNAGLDNANWSKTG</sequence>
<accession>A0A7Y3WVW0</accession>
<protein>
    <submittedName>
        <fullName evidence="1">Uncharacterized protein</fullName>
    </submittedName>
</protein>
<dbReference type="Proteomes" id="UP000526233">
    <property type="component" value="Unassembled WGS sequence"/>
</dbReference>
<reference evidence="1 2" key="1">
    <citation type="submission" date="2018-11" db="EMBL/GenBank/DDBJ databases">
        <title>Genome sequencing and analysis.</title>
        <authorList>
            <person name="Huang Y.-T."/>
        </authorList>
    </citation>
    <scope>NUCLEOTIDE SEQUENCE [LARGE SCALE GENOMIC DNA]</scope>
    <source>
        <strain evidence="1 2">SHIN</strain>
    </source>
</reference>
<organism evidence="1 2">
    <name type="scientific">Brucella pseudogrignonensis</name>
    <dbReference type="NCBI Taxonomy" id="419475"/>
    <lineage>
        <taxon>Bacteria</taxon>
        <taxon>Pseudomonadati</taxon>
        <taxon>Pseudomonadota</taxon>
        <taxon>Alphaproteobacteria</taxon>
        <taxon>Hyphomicrobiales</taxon>
        <taxon>Brucellaceae</taxon>
        <taxon>Brucella/Ochrobactrum group</taxon>
        <taxon>Brucella</taxon>
    </lineage>
</organism>
<gene>
    <name evidence="1" type="ORF">EHE22_03430</name>
</gene>
<evidence type="ECO:0000313" key="1">
    <source>
        <dbReference type="EMBL" id="NNV19481.1"/>
    </source>
</evidence>
<evidence type="ECO:0000313" key="2">
    <source>
        <dbReference type="Proteomes" id="UP000526233"/>
    </source>
</evidence>
<dbReference type="RefSeq" id="WP_007878839.1">
    <property type="nucleotide sequence ID" value="NZ_JBHEEM010000002.1"/>
</dbReference>
<dbReference type="EMBL" id="PKQI01000001">
    <property type="protein sequence ID" value="NNV19481.1"/>
    <property type="molecule type" value="Genomic_DNA"/>
</dbReference>
<proteinExistence type="predicted"/>